<accession>A0A0R1LY03</accession>
<dbReference type="PATRIC" id="fig|1423731.3.peg.2108"/>
<comment type="caution">
    <text evidence="2">The sequence shown here is derived from an EMBL/GenBank/DDBJ whole genome shotgun (WGS) entry which is preliminary data.</text>
</comment>
<dbReference type="InterPro" id="IPR002560">
    <property type="entry name" value="Transposase_DDE"/>
</dbReference>
<proteinExistence type="predicted"/>
<name>A0A0R1LY03_9LACO</name>
<dbReference type="AlphaFoldDB" id="A0A0R1LY03"/>
<reference evidence="2 3" key="1">
    <citation type="journal article" date="2015" name="Genome Announc.">
        <title>Expanding the biotechnology potential of lactobacilli through comparative genomics of 213 strains and associated genera.</title>
        <authorList>
            <person name="Sun Z."/>
            <person name="Harris H.M."/>
            <person name="McCann A."/>
            <person name="Guo C."/>
            <person name="Argimon S."/>
            <person name="Zhang W."/>
            <person name="Yang X."/>
            <person name="Jeffery I.B."/>
            <person name="Cooney J.C."/>
            <person name="Kagawa T.F."/>
            <person name="Liu W."/>
            <person name="Song Y."/>
            <person name="Salvetti E."/>
            <person name="Wrobel A."/>
            <person name="Rasinkangas P."/>
            <person name="Parkhill J."/>
            <person name="Rea M.C."/>
            <person name="O'Sullivan O."/>
            <person name="Ritari J."/>
            <person name="Douillard F.P."/>
            <person name="Paul Ross R."/>
            <person name="Yang R."/>
            <person name="Briner A.E."/>
            <person name="Felis G.E."/>
            <person name="de Vos W.M."/>
            <person name="Barrangou R."/>
            <person name="Klaenhammer T.R."/>
            <person name="Caufield P.W."/>
            <person name="Cui Y."/>
            <person name="Zhang H."/>
            <person name="O'Toole P.W."/>
        </authorList>
    </citation>
    <scope>NUCLEOTIDE SEQUENCE [LARGE SCALE GENOMIC DNA]</scope>
    <source>
        <strain evidence="2 3">DSM 19910</strain>
    </source>
</reference>
<dbReference type="EMBL" id="AZEF01000042">
    <property type="protein sequence ID" value="KRL00519.1"/>
    <property type="molecule type" value="Genomic_DNA"/>
</dbReference>
<evidence type="ECO:0000313" key="2">
    <source>
        <dbReference type="EMBL" id="KRL00519.1"/>
    </source>
</evidence>
<evidence type="ECO:0000313" key="3">
    <source>
        <dbReference type="Proteomes" id="UP000051621"/>
    </source>
</evidence>
<organism evidence="2 3">
    <name type="scientific">Liquorilactobacillus capillatus DSM 19910</name>
    <dbReference type="NCBI Taxonomy" id="1423731"/>
    <lineage>
        <taxon>Bacteria</taxon>
        <taxon>Bacillati</taxon>
        <taxon>Bacillota</taxon>
        <taxon>Bacilli</taxon>
        <taxon>Lactobacillales</taxon>
        <taxon>Lactobacillaceae</taxon>
        <taxon>Liquorilactobacillus</taxon>
    </lineage>
</organism>
<gene>
    <name evidence="2" type="ORF">FC81_GL002051</name>
</gene>
<protein>
    <recommendedName>
        <fullName evidence="1">Transposase IS204/IS1001/IS1096/IS1165 DDE domain-containing protein</fullName>
    </recommendedName>
</protein>
<feature type="domain" description="Transposase IS204/IS1001/IS1096/IS1165 DDE" evidence="1">
    <location>
        <begin position="3"/>
        <end position="38"/>
    </location>
</feature>
<dbReference type="Proteomes" id="UP000051621">
    <property type="component" value="Unassembled WGS sequence"/>
</dbReference>
<evidence type="ECO:0000259" key="1">
    <source>
        <dbReference type="Pfam" id="PF01610"/>
    </source>
</evidence>
<keyword evidence="3" id="KW-1185">Reference proteome</keyword>
<sequence length="55" mass="6685">MMANNYLDGPLEGVNRKIKQIKCTAYGYRNWSHFYTRIRIEFMIRIKKKINSKMN</sequence>
<dbReference type="Pfam" id="PF01610">
    <property type="entry name" value="DDE_Tnp_ISL3"/>
    <property type="match status" value="1"/>
</dbReference>